<dbReference type="eggNOG" id="ENOG50334PX">
    <property type="taxonomic scope" value="Bacteria"/>
</dbReference>
<sequence length="287" mass="31186">MTQGNARHRSFGDRIRLAASDRGVDANRLRRALVFQRLLARLGPAGLVLKGGYCLEVRLATSARATKDIDLVGRIALTRDQATLRDDFDELLEQGEIEDGFSFRVGKAVLLRGEDAPAQAWRVDVLAFLEGAEFERVKVDLIGQLDEVRGATERMVIPAPVAIPGLEPVTVEAVDVYQHAAEKFHAYSRIYAHDRPSSRVKDLVDLVLLIEAGLLTDGSRLGERIRIVSQERDGSPPGSPLPLPPGDWTQPYAAFAADLDLTAGATDAAYDLVAAVHAAALTERTTS</sequence>
<evidence type="ECO:0000313" key="2">
    <source>
        <dbReference type="Proteomes" id="UP000030002"/>
    </source>
</evidence>
<reference evidence="1 2" key="1">
    <citation type="submission" date="2013-08" db="EMBL/GenBank/DDBJ databases">
        <title>The genome sequence of Knoellia sinensis.</title>
        <authorList>
            <person name="Zhu W."/>
            <person name="Wang G."/>
        </authorList>
    </citation>
    <scope>NUCLEOTIDE SEQUENCE [LARGE SCALE GENOMIC DNA]</scope>
    <source>
        <strain evidence="1 2">KCTC 19936</strain>
    </source>
</reference>
<dbReference type="AlphaFoldDB" id="A0A0A0JAS2"/>
<evidence type="ECO:0008006" key="3">
    <source>
        <dbReference type="Google" id="ProtNLM"/>
    </source>
</evidence>
<evidence type="ECO:0000313" key="1">
    <source>
        <dbReference type="EMBL" id="KGN33899.1"/>
    </source>
</evidence>
<gene>
    <name evidence="1" type="ORF">N802_08930</name>
</gene>
<dbReference type="Proteomes" id="UP000030002">
    <property type="component" value="Unassembled WGS sequence"/>
</dbReference>
<name>A0A0A0JAS2_9MICO</name>
<dbReference type="Pfam" id="PF08843">
    <property type="entry name" value="AbiEii"/>
    <property type="match status" value="1"/>
</dbReference>
<comment type="caution">
    <text evidence="1">The sequence shown here is derived from an EMBL/GenBank/DDBJ whole genome shotgun (WGS) entry which is preliminary data.</text>
</comment>
<accession>A0A0A0JAS2</accession>
<keyword evidence="2" id="KW-1185">Reference proteome</keyword>
<protein>
    <recommendedName>
        <fullName evidence="3">Nucleotidyl transferase AbiEii/AbiGii toxin family protein</fullName>
    </recommendedName>
</protein>
<dbReference type="STRING" id="1385520.N802_08930"/>
<dbReference type="RefSeq" id="WP_052109485.1">
    <property type="nucleotide sequence ID" value="NZ_AVPJ01000003.1"/>
</dbReference>
<organism evidence="1 2">
    <name type="scientific">Knoellia sinensis KCTC 19936</name>
    <dbReference type="NCBI Taxonomy" id="1385520"/>
    <lineage>
        <taxon>Bacteria</taxon>
        <taxon>Bacillati</taxon>
        <taxon>Actinomycetota</taxon>
        <taxon>Actinomycetes</taxon>
        <taxon>Micrococcales</taxon>
        <taxon>Intrasporangiaceae</taxon>
        <taxon>Knoellia</taxon>
    </lineage>
</organism>
<dbReference type="OrthoDB" id="4084402at2"/>
<dbReference type="InterPro" id="IPR014942">
    <property type="entry name" value="AbiEii"/>
</dbReference>
<proteinExistence type="predicted"/>
<dbReference type="EMBL" id="AVPJ01000003">
    <property type="protein sequence ID" value="KGN33899.1"/>
    <property type="molecule type" value="Genomic_DNA"/>
</dbReference>